<evidence type="ECO:0000256" key="5">
    <source>
        <dbReference type="ARBA" id="ARBA00023136"/>
    </source>
</evidence>
<evidence type="ECO:0000313" key="10">
    <source>
        <dbReference type="EMBL" id="GIU68065.1"/>
    </source>
</evidence>
<dbReference type="Pfam" id="PF07715">
    <property type="entry name" value="Plug"/>
    <property type="match status" value="1"/>
</dbReference>
<dbReference type="Gene3D" id="2.60.40.1120">
    <property type="entry name" value="Carboxypeptidase-like, regulatory domain"/>
    <property type="match status" value="1"/>
</dbReference>
<feature type="domain" description="TonB-dependent receptor plug" evidence="8">
    <location>
        <begin position="153"/>
        <end position="243"/>
    </location>
</feature>
<name>A0ABQ4PYL4_9PROT</name>
<protein>
    <recommendedName>
        <fullName evidence="12">TonB-dependent receptor plug domain-containing protein</fullName>
    </recommendedName>
</protein>
<evidence type="ECO:0000259" key="8">
    <source>
        <dbReference type="Pfam" id="PF07715"/>
    </source>
</evidence>
<feature type="domain" description="TonB-dependent transporter Oar-like beta-barrel" evidence="9">
    <location>
        <begin position="340"/>
        <end position="563"/>
    </location>
</feature>
<comment type="caution">
    <text evidence="10">The sequence shown here is derived from an EMBL/GenBank/DDBJ whole genome shotgun (WGS) entry which is preliminary data.</text>
</comment>
<keyword evidence="11" id="KW-1185">Reference proteome</keyword>
<dbReference type="InterPro" id="IPR039426">
    <property type="entry name" value="TonB-dep_rcpt-like"/>
</dbReference>
<accession>A0ABQ4PYL4</accession>
<proteinExistence type="predicted"/>
<evidence type="ECO:0008006" key="12">
    <source>
        <dbReference type="Google" id="ProtNLM"/>
    </source>
</evidence>
<dbReference type="Pfam" id="PF25183">
    <property type="entry name" value="OMP_b-brl_4"/>
    <property type="match status" value="2"/>
</dbReference>
<dbReference type="InterPro" id="IPR008969">
    <property type="entry name" value="CarboxyPept-like_regulatory"/>
</dbReference>
<dbReference type="SUPFAM" id="SSF56935">
    <property type="entry name" value="Porins"/>
    <property type="match status" value="1"/>
</dbReference>
<dbReference type="Pfam" id="PF13620">
    <property type="entry name" value="CarboxypepD_reg"/>
    <property type="match status" value="1"/>
</dbReference>
<comment type="subcellular location">
    <subcellularLocation>
        <location evidence="1">Cell outer membrane</location>
        <topology evidence="1">Multi-pass membrane protein</topology>
    </subcellularLocation>
</comment>
<gene>
    <name evidence="10" type="ORF">PsB1_2219</name>
</gene>
<dbReference type="Proteomes" id="UP001161064">
    <property type="component" value="Unassembled WGS sequence"/>
</dbReference>
<feature type="signal peptide" evidence="7">
    <location>
        <begin position="1"/>
        <end position="28"/>
    </location>
</feature>
<evidence type="ECO:0000256" key="7">
    <source>
        <dbReference type="SAM" id="SignalP"/>
    </source>
</evidence>
<keyword evidence="3" id="KW-1134">Transmembrane beta strand</keyword>
<dbReference type="InterPro" id="IPR036942">
    <property type="entry name" value="Beta-barrel_TonB_sf"/>
</dbReference>
<keyword evidence="4" id="KW-0812">Transmembrane</keyword>
<evidence type="ECO:0000256" key="2">
    <source>
        <dbReference type="ARBA" id="ARBA00022448"/>
    </source>
</evidence>
<keyword evidence="7" id="KW-0732">Signal</keyword>
<organism evidence="10 11">
    <name type="scientific">Candidatus Phycosocius spiralis</name>
    <dbReference type="NCBI Taxonomy" id="2815099"/>
    <lineage>
        <taxon>Bacteria</taxon>
        <taxon>Pseudomonadati</taxon>
        <taxon>Pseudomonadota</taxon>
        <taxon>Alphaproteobacteria</taxon>
        <taxon>Caulobacterales</taxon>
        <taxon>Caulobacterales incertae sedis</taxon>
        <taxon>Candidatus Phycosocius</taxon>
    </lineage>
</organism>
<sequence>MSTFLSSASLLVGGAAVLAVFVSAPVAAQDLTTGSILGRVTDGAGRPIKGATIELTSTSRGASDTTTTDAEGNYRFGSKPLGSYKIRAVKQDFDEVSASEVIVSVGRSEAVDFVMKATGKAAETVVVYGVRRRSLDFSATTTGININVKDSFDKLPIGRNIAALQLLAPGAVPGDTAFGDSAFSSLISLGGASVAENVYYINGMNVTNFRTFEGGSTIPFEFYDQVYVKTGSYQAEFGRATGGAVVAVTKSGGNQFLGGLNYYVEPQNLRSKAKNTYTQLNQKDKRVREEGNVWLSGPIWKDHAFFYGFYNARNLKNTDTSAALSSPTDPTRGAEKVSQAVSDDPFYGAKIDINLIEGHRLEFTYINDSSVETDETNTVRELGGVTRVAKYNGKINDWFSVSMLWGDNKFARSTAGPLDKEAAVLARLTADGKVDPTNQTGGVIQRGNPNLTVEKGDDSRELFRVDADFLFDFAGSHHVRVGYDEESLEAIAKTNYSGGVYYRYYRSGKTGSLSGKVPPDTNFVRVRKFDSGGTFTSANKAVYIQDEWKIDDKLTLNLGLRSEDFVNNNAEGFSFTKPETSSRCANTRLTTPFSKAS</sequence>
<evidence type="ECO:0000259" key="9">
    <source>
        <dbReference type="Pfam" id="PF25183"/>
    </source>
</evidence>
<evidence type="ECO:0000256" key="1">
    <source>
        <dbReference type="ARBA" id="ARBA00004571"/>
    </source>
</evidence>
<dbReference type="PANTHER" id="PTHR30069">
    <property type="entry name" value="TONB-DEPENDENT OUTER MEMBRANE RECEPTOR"/>
    <property type="match status" value="1"/>
</dbReference>
<reference evidence="10" key="2">
    <citation type="journal article" date="2023" name="ISME Commun">
        <title>Characterization of a bloom-associated alphaproteobacterial lineage, 'Candidatus Phycosocius': insights into freshwater algal-bacterial interactions.</title>
        <authorList>
            <person name="Tanabe Y."/>
            <person name="Yamaguchi H."/>
            <person name="Yoshida M."/>
            <person name="Kai A."/>
            <person name="Okazaki Y."/>
        </authorList>
    </citation>
    <scope>NUCLEOTIDE SEQUENCE</scope>
    <source>
        <strain evidence="10">BOTRYCO-1</strain>
    </source>
</reference>
<evidence type="ECO:0000256" key="3">
    <source>
        <dbReference type="ARBA" id="ARBA00022452"/>
    </source>
</evidence>
<evidence type="ECO:0000256" key="6">
    <source>
        <dbReference type="ARBA" id="ARBA00023237"/>
    </source>
</evidence>
<dbReference type="Gene3D" id="2.170.130.10">
    <property type="entry name" value="TonB-dependent receptor, plug domain"/>
    <property type="match status" value="1"/>
</dbReference>
<dbReference type="PANTHER" id="PTHR30069:SF46">
    <property type="entry name" value="OAR PROTEIN"/>
    <property type="match status" value="1"/>
</dbReference>
<dbReference type="InterPro" id="IPR012910">
    <property type="entry name" value="Plug_dom"/>
</dbReference>
<reference evidence="10" key="1">
    <citation type="submission" date="2021-05" db="EMBL/GenBank/DDBJ databases">
        <authorList>
            <person name="Tanabe Y."/>
        </authorList>
    </citation>
    <scope>NUCLEOTIDE SEQUENCE</scope>
    <source>
        <strain evidence="10">BOTRYCO-1</strain>
    </source>
</reference>
<feature type="domain" description="TonB-dependent transporter Oar-like beta-barrel" evidence="9">
    <location>
        <begin position="248"/>
        <end position="334"/>
    </location>
</feature>
<feature type="chain" id="PRO_5046417041" description="TonB-dependent receptor plug domain-containing protein" evidence="7">
    <location>
        <begin position="29"/>
        <end position="597"/>
    </location>
</feature>
<keyword evidence="2" id="KW-0813">Transport</keyword>
<evidence type="ECO:0000313" key="11">
    <source>
        <dbReference type="Proteomes" id="UP001161064"/>
    </source>
</evidence>
<dbReference type="InterPro" id="IPR057601">
    <property type="entry name" value="Oar-like_b-barrel"/>
</dbReference>
<dbReference type="EMBL" id="BPFZ01000018">
    <property type="protein sequence ID" value="GIU68065.1"/>
    <property type="molecule type" value="Genomic_DNA"/>
</dbReference>
<keyword evidence="6" id="KW-0998">Cell outer membrane</keyword>
<dbReference type="InterPro" id="IPR037066">
    <property type="entry name" value="Plug_dom_sf"/>
</dbReference>
<evidence type="ECO:0000256" key="4">
    <source>
        <dbReference type="ARBA" id="ARBA00022692"/>
    </source>
</evidence>
<keyword evidence="5" id="KW-0472">Membrane</keyword>
<dbReference type="Gene3D" id="2.40.170.20">
    <property type="entry name" value="TonB-dependent receptor, beta-barrel domain"/>
    <property type="match status" value="1"/>
</dbReference>
<dbReference type="SUPFAM" id="SSF49464">
    <property type="entry name" value="Carboxypeptidase regulatory domain-like"/>
    <property type="match status" value="1"/>
</dbReference>